<protein>
    <recommendedName>
        <fullName evidence="3">SHS2 domain-containing protein</fullName>
    </recommendedName>
</protein>
<dbReference type="InterPro" id="IPR005883">
    <property type="entry name" value="PilM"/>
</dbReference>
<dbReference type="Gene3D" id="3.30.420.40">
    <property type="match status" value="3"/>
</dbReference>
<dbReference type="InterPro" id="IPR050696">
    <property type="entry name" value="FtsA/MreB"/>
</dbReference>
<evidence type="ECO:0000313" key="2">
    <source>
        <dbReference type="EMBL" id="KKK91526.1"/>
    </source>
</evidence>
<comment type="caution">
    <text evidence="2">The sequence shown here is derived from an EMBL/GenBank/DDBJ whole genome shotgun (WGS) entry which is preliminary data.</text>
</comment>
<feature type="non-terminal residue" evidence="2">
    <location>
        <position position="1"/>
    </location>
</feature>
<dbReference type="Pfam" id="PF11104">
    <property type="entry name" value="PilM_2"/>
    <property type="match status" value="1"/>
</dbReference>
<evidence type="ECO:0008006" key="3">
    <source>
        <dbReference type="Google" id="ProtNLM"/>
    </source>
</evidence>
<dbReference type="EMBL" id="LAZR01048613">
    <property type="protein sequence ID" value="KKK91526.1"/>
    <property type="molecule type" value="Genomic_DNA"/>
</dbReference>
<proteinExistence type="predicted"/>
<dbReference type="Gene3D" id="3.30.1490.300">
    <property type="match status" value="1"/>
</dbReference>
<accession>A0A0F9C4E7</accession>
<sequence length="260" mass="26743">FTDGESAKMRVLVVAARRDSVENLLATVRKAGLVPELVDLSAFAMVRALYVPAPVARPGGSDGEGASGEGASGEGDGARAAGAAGGEAGLATLYCYVGGVTNLAIAVGTTCAFNRVLPNGVESMAATLAERGGLTLEHARQWLQHVGLERDTEGMEGEAKILDQARQVLQRGSARIADDVRLSMEYYQSAVPDARRVEQVIVAGPGIAIEGLPAVLEAELGLAVEPRSLGQVEVIPGVLDGVEGSELTIATGLALDEVKA</sequence>
<feature type="compositionally biased region" description="Gly residues" evidence="1">
    <location>
        <begin position="60"/>
        <end position="75"/>
    </location>
</feature>
<dbReference type="AlphaFoldDB" id="A0A0F9C4E7"/>
<reference evidence="2" key="1">
    <citation type="journal article" date="2015" name="Nature">
        <title>Complex archaea that bridge the gap between prokaryotes and eukaryotes.</title>
        <authorList>
            <person name="Spang A."/>
            <person name="Saw J.H."/>
            <person name="Jorgensen S.L."/>
            <person name="Zaremba-Niedzwiedzka K."/>
            <person name="Martijn J."/>
            <person name="Lind A.E."/>
            <person name="van Eijk R."/>
            <person name="Schleper C."/>
            <person name="Guy L."/>
            <person name="Ettema T.J."/>
        </authorList>
    </citation>
    <scope>NUCLEOTIDE SEQUENCE</scope>
</reference>
<name>A0A0F9C4E7_9ZZZZ</name>
<gene>
    <name evidence="2" type="ORF">LCGC14_2712080</name>
</gene>
<organism evidence="2">
    <name type="scientific">marine sediment metagenome</name>
    <dbReference type="NCBI Taxonomy" id="412755"/>
    <lineage>
        <taxon>unclassified sequences</taxon>
        <taxon>metagenomes</taxon>
        <taxon>ecological metagenomes</taxon>
    </lineage>
</organism>
<dbReference type="PANTHER" id="PTHR32432:SF3">
    <property type="entry name" value="ETHANOLAMINE UTILIZATION PROTEIN EUTJ"/>
    <property type="match status" value="1"/>
</dbReference>
<feature type="region of interest" description="Disordered" evidence="1">
    <location>
        <begin position="58"/>
        <end position="81"/>
    </location>
</feature>
<evidence type="ECO:0000256" key="1">
    <source>
        <dbReference type="SAM" id="MobiDB-lite"/>
    </source>
</evidence>
<dbReference type="PANTHER" id="PTHR32432">
    <property type="entry name" value="CELL DIVISION PROTEIN FTSA-RELATED"/>
    <property type="match status" value="1"/>
</dbReference>